<dbReference type="SUPFAM" id="SSF51735">
    <property type="entry name" value="NAD(P)-binding Rossmann-fold domains"/>
    <property type="match status" value="1"/>
</dbReference>
<dbReference type="RefSeq" id="WP_189621830.1">
    <property type="nucleotide sequence ID" value="NZ_BMZA01000012.1"/>
</dbReference>
<dbReference type="Gene3D" id="3.40.50.720">
    <property type="entry name" value="NAD(P)-binding Rossmann-like Domain"/>
    <property type="match status" value="1"/>
</dbReference>
<dbReference type="Pfam" id="PF13561">
    <property type="entry name" value="adh_short_C2"/>
    <property type="match status" value="1"/>
</dbReference>
<dbReference type="GO" id="GO:0006633">
    <property type="term" value="P:fatty acid biosynthetic process"/>
    <property type="evidence" value="ECO:0007669"/>
    <property type="project" value="TreeGrafter"/>
</dbReference>
<dbReference type="GO" id="GO:0048038">
    <property type="term" value="F:quinone binding"/>
    <property type="evidence" value="ECO:0007669"/>
    <property type="project" value="TreeGrafter"/>
</dbReference>
<gene>
    <name evidence="2" type="ORF">GCM10011614_27760</name>
</gene>
<evidence type="ECO:0000313" key="3">
    <source>
        <dbReference type="Proteomes" id="UP000648075"/>
    </source>
</evidence>
<name>A0A918UI32_9SPHN</name>
<dbReference type="AlphaFoldDB" id="A0A918UI32"/>
<proteinExistence type="inferred from homology"/>
<sequence length="272" mass="28369">MLKVDAQNGRLAGKIAVISGAGSQGDGIGIGKAVSLLFAQHGARLCLIDMIHDRAEDTRRRVAEIGGDAFICAGDVTDDAFCECAVAETVKRFGRVDLLVNNVGIVGPTGRLDALDMDLWDRVIDVNLRSALLMARHAIPAMQAGGKGAIVNISSIAGIRAHGSLAYGPSKAALSHLSAELAVLYGPDGIRVNAVVPGHIHTPMTAGLLSQEARDIRCRVSPLDSEGDGWDVAFAVLFLASDEARFVTGQQIIVDGGVTATGPMVAVQLANR</sequence>
<dbReference type="InterPro" id="IPR002347">
    <property type="entry name" value="SDR_fam"/>
</dbReference>
<dbReference type="PANTHER" id="PTHR42760:SF122">
    <property type="entry name" value="NAD(P)-BINDING PROTEIN"/>
    <property type="match status" value="1"/>
</dbReference>
<dbReference type="NCBIfam" id="NF005559">
    <property type="entry name" value="PRK07231.1"/>
    <property type="match status" value="1"/>
</dbReference>
<dbReference type="Proteomes" id="UP000648075">
    <property type="component" value="Unassembled WGS sequence"/>
</dbReference>
<dbReference type="FunFam" id="3.40.50.720:FF:000084">
    <property type="entry name" value="Short-chain dehydrogenase reductase"/>
    <property type="match status" value="1"/>
</dbReference>
<dbReference type="PANTHER" id="PTHR42760">
    <property type="entry name" value="SHORT-CHAIN DEHYDROGENASES/REDUCTASES FAMILY MEMBER"/>
    <property type="match status" value="1"/>
</dbReference>
<dbReference type="CDD" id="cd05233">
    <property type="entry name" value="SDR_c"/>
    <property type="match status" value="1"/>
</dbReference>
<evidence type="ECO:0000256" key="1">
    <source>
        <dbReference type="ARBA" id="ARBA00006484"/>
    </source>
</evidence>
<dbReference type="PRINTS" id="PR00081">
    <property type="entry name" value="GDHRDH"/>
</dbReference>
<dbReference type="EMBL" id="BMZA01000012">
    <property type="protein sequence ID" value="GGZ11246.1"/>
    <property type="molecule type" value="Genomic_DNA"/>
</dbReference>
<protein>
    <submittedName>
        <fullName evidence="2">Dehydrogenase</fullName>
    </submittedName>
</protein>
<reference evidence="2" key="2">
    <citation type="submission" date="2020-09" db="EMBL/GenBank/DDBJ databases">
        <authorList>
            <person name="Sun Q."/>
            <person name="Kim S."/>
        </authorList>
    </citation>
    <scope>NUCLEOTIDE SEQUENCE</scope>
    <source>
        <strain evidence="2">KCTC 32255</strain>
    </source>
</reference>
<reference evidence="2" key="1">
    <citation type="journal article" date="2014" name="Int. J. Syst. Evol. Microbiol.">
        <title>Complete genome sequence of Corynebacterium casei LMG S-19264T (=DSM 44701T), isolated from a smear-ripened cheese.</title>
        <authorList>
            <consortium name="US DOE Joint Genome Institute (JGI-PGF)"/>
            <person name="Walter F."/>
            <person name="Albersmeier A."/>
            <person name="Kalinowski J."/>
            <person name="Ruckert C."/>
        </authorList>
    </citation>
    <scope>NUCLEOTIDE SEQUENCE</scope>
    <source>
        <strain evidence="2">KCTC 32255</strain>
    </source>
</reference>
<accession>A0A918UI32</accession>
<dbReference type="InterPro" id="IPR036291">
    <property type="entry name" value="NAD(P)-bd_dom_sf"/>
</dbReference>
<comment type="similarity">
    <text evidence="1">Belongs to the short-chain dehydrogenases/reductases (SDR) family.</text>
</comment>
<dbReference type="GO" id="GO:0016616">
    <property type="term" value="F:oxidoreductase activity, acting on the CH-OH group of donors, NAD or NADP as acceptor"/>
    <property type="evidence" value="ECO:0007669"/>
    <property type="project" value="TreeGrafter"/>
</dbReference>
<evidence type="ECO:0000313" key="2">
    <source>
        <dbReference type="EMBL" id="GGZ11246.1"/>
    </source>
</evidence>
<organism evidence="2 3">
    <name type="scientific">Novosphingobium colocasiae</name>
    <dbReference type="NCBI Taxonomy" id="1256513"/>
    <lineage>
        <taxon>Bacteria</taxon>
        <taxon>Pseudomonadati</taxon>
        <taxon>Pseudomonadota</taxon>
        <taxon>Alphaproteobacteria</taxon>
        <taxon>Sphingomonadales</taxon>
        <taxon>Sphingomonadaceae</taxon>
        <taxon>Novosphingobium</taxon>
    </lineage>
</organism>
<keyword evidence="3" id="KW-1185">Reference proteome</keyword>
<dbReference type="PRINTS" id="PR00080">
    <property type="entry name" value="SDRFAMILY"/>
</dbReference>
<comment type="caution">
    <text evidence="2">The sequence shown here is derived from an EMBL/GenBank/DDBJ whole genome shotgun (WGS) entry which is preliminary data.</text>
</comment>